<comment type="caution">
    <text evidence="14">The sequence shown here is derived from an EMBL/GenBank/DDBJ whole genome shotgun (WGS) entry which is preliminary data.</text>
</comment>
<evidence type="ECO:0000313" key="14">
    <source>
        <dbReference type="EMBL" id="ORZ04847.1"/>
    </source>
</evidence>
<evidence type="ECO:0000256" key="1">
    <source>
        <dbReference type="ARBA" id="ARBA00004123"/>
    </source>
</evidence>
<dbReference type="GO" id="GO:0046982">
    <property type="term" value="F:protein heterodimerization activity"/>
    <property type="evidence" value="ECO:0007669"/>
    <property type="project" value="InterPro"/>
</dbReference>
<dbReference type="FunCoup" id="A0A1Y2GC19">
    <property type="interactions" value="495"/>
</dbReference>
<dbReference type="SUPFAM" id="SSF47113">
    <property type="entry name" value="Histone-fold"/>
    <property type="match status" value="1"/>
</dbReference>
<keyword evidence="7 10" id="KW-0544">Nucleosome core</keyword>
<dbReference type="GO" id="GO:0070481">
    <property type="term" value="P:nuclear-transcribed mRNA catabolic process, non-stop decay"/>
    <property type="evidence" value="ECO:0007669"/>
    <property type="project" value="EnsemblFungi"/>
</dbReference>
<dbReference type="GO" id="GO:0006368">
    <property type="term" value="P:transcription elongation by RNA polymerase II"/>
    <property type="evidence" value="ECO:0007669"/>
    <property type="project" value="EnsemblFungi"/>
</dbReference>
<evidence type="ECO:0000259" key="13">
    <source>
        <dbReference type="Pfam" id="PF16211"/>
    </source>
</evidence>
<feature type="domain" description="Histone H2A C-terminal" evidence="13">
    <location>
        <begin position="108"/>
        <end position="141"/>
    </location>
</feature>
<protein>
    <recommendedName>
        <fullName evidence="10">Histone H2A</fullName>
    </recommendedName>
</protein>
<evidence type="ECO:0000313" key="15">
    <source>
        <dbReference type="Proteomes" id="UP000193648"/>
    </source>
</evidence>
<evidence type="ECO:0000256" key="9">
    <source>
        <dbReference type="ARBA" id="ARBA00063043"/>
    </source>
</evidence>
<dbReference type="GO" id="GO:0006357">
    <property type="term" value="P:regulation of transcription by RNA polymerase II"/>
    <property type="evidence" value="ECO:0007669"/>
    <property type="project" value="EnsemblFungi"/>
</dbReference>
<dbReference type="InterPro" id="IPR002119">
    <property type="entry name" value="Histone_H2A"/>
</dbReference>
<evidence type="ECO:0000256" key="7">
    <source>
        <dbReference type="ARBA" id="ARBA00023269"/>
    </source>
</evidence>
<dbReference type="Proteomes" id="UP000193648">
    <property type="component" value="Unassembled WGS sequence"/>
</dbReference>
<accession>A0A1Y2GC19</accession>
<evidence type="ECO:0000256" key="2">
    <source>
        <dbReference type="ARBA" id="ARBA00004286"/>
    </source>
</evidence>
<dbReference type="GO" id="GO:0000786">
    <property type="term" value="C:nucleosome"/>
    <property type="evidence" value="ECO:0007669"/>
    <property type="project" value="UniProtKB-KW"/>
</dbReference>
<keyword evidence="4 10" id="KW-0158">Chromosome</keyword>
<dbReference type="Pfam" id="PF00125">
    <property type="entry name" value="Histone"/>
    <property type="match status" value="1"/>
</dbReference>
<dbReference type="OrthoDB" id="9421954at2759"/>
<evidence type="ECO:0000256" key="6">
    <source>
        <dbReference type="ARBA" id="ARBA00023242"/>
    </source>
</evidence>
<sequence length="144" mass="15618">MADAHLGTEATAATNAQTKSTEKRREKVPALSRSARAGLQFPVGRIHRYLKDRTQNHVRVGAKAAVYSAAILEYLTAEVLELAGNATKDLKVKRITPRHLQLAIRGDEELDSLIRATIAGGGVLPHIHKALLSKTQKGQKKIGP</sequence>
<comment type="subunit">
    <text evidence="9">The nucleosome is a histone octamer containing two molecules each of H2A, H2B, H3 and H4 assembled in one H3-H4 heterotetramer and two H2A-H2B heterodimers. The octamer wraps approximately 147 bp of DNA. H2A or its variant H2A.Z forms a heterodimer with H2B. H2A.Z associates with the VPS72/SWC2 subunit of the SWR1 chromatin remodeling complex. Also interacts with RBP1/DNA-directed RNA polymerase II largest subunit.</text>
</comment>
<feature type="domain" description="Core Histone H2A/H2B/H3" evidence="12">
    <location>
        <begin position="20"/>
        <end position="106"/>
    </location>
</feature>
<name>A0A1Y2GC19_9FUNG</name>
<dbReference type="EMBL" id="MCFF01000054">
    <property type="protein sequence ID" value="ORZ04847.1"/>
    <property type="molecule type" value="Genomic_DNA"/>
</dbReference>
<proteinExistence type="inferred from homology"/>
<dbReference type="InterPro" id="IPR009072">
    <property type="entry name" value="Histone-fold"/>
</dbReference>
<dbReference type="PROSITE" id="PS00046">
    <property type="entry name" value="HISTONE_H2A"/>
    <property type="match status" value="1"/>
</dbReference>
<evidence type="ECO:0000259" key="12">
    <source>
        <dbReference type="Pfam" id="PF00125"/>
    </source>
</evidence>
<keyword evidence="6 10" id="KW-0539">Nucleus</keyword>
<dbReference type="InParanoid" id="A0A1Y2GC19"/>
<dbReference type="InterPro" id="IPR032458">
    <property type="entry name" value="Histone_H2A_CS"/>
</dbReference>
<gene>
    <name evidence="14" type="ORF">BCR41DRAFT_362324</name>
</gene>
<dbReference type="GO" id="GO:0030527">
    <property type="term" value="F:structural constituent of chromatin"/>
    <property type="evidence" value="ECO:0007669"/>
    <property type="project" value="InterPro"/>
</dbReference>
<dbReference type="Gene3D" id="1.10.20.10">
    <property type="entry name" value="Histone, subunit A"/>
    <property type="match status" value="1"/>
</dbReference>
<dbReference type="CDD" id="cd00074">
    <property type="entry name" value="HFD_H2A"/>
    <property type="match status" value="1"/>
</dbReference>
<evidence type="ECO:0000256" key="11">
    <source>
        <dbReference type="SAM" id="MobiDB-lite"/>
    </source>
</evidence>
<dbReference type="PANTHER" id="PTHR23430">
    <property type="entry name" value="HISTONE H2A"/>
    <property type="match status" value="1"/>
</dbReference>
<dbReference type="GO" id="GO:0140898">
    <property type="term" value="P:CENP-A eviction from euchromatin"/>
    <property type="evidence" value="ECO:0007669"/>
    <property type="project" value="EnsemblFungi"/>
</dbReference>
<organism evidence="14 15">
    <name type="scientific">Lobosporangium transversale</name>
    <dbReference type="NCBI Taxonomy" id="64571"/>
    <lineage>
        <taxon>Eukaryota</taxon>
        <taxon>Fungi</taxon>
        <taxon>Fungi incertae sedis</taxon>
        <taxon>Mucoromycota</taxon>
        <taxon>Mortierellomycotina</taxon>
        <taxon>Mortierellomycetes</taxon>
        <taxon>Mortierellales</taxon>
        <taxon>Mortierellaceae</taxon>
        <taxon>Lobosporangium</taxon>
    </lineage>
</organism>
<evidence type="ECO:0000256" key="8">
    <source>
        <dbReference type="ARBA" id="ARBA00037526"/>
    </source>
</evidence>
<evidence type="ECO:0000256" key="3">
    <source>
        <dbReference type="ARBA" id="ARBA00010691"/>
    </source>
</evidence>
<dbReference type="AlphaFoldDB" id="A0A1Y2GC19"/>
<dbReference type="GO" id="GO:0031490">
    <property type="term" value="F:chromatin DNA binding"/>
    <property type="evidence" value="ECO:0007669"/>
    <property type="project" value="EnsemblFungi"/>
</dbReference>
<feature type="region of interest" description="Disordered" evidence="11">
    <location>
        <begin position="1"/>
        <end position="31"/>
    </location>
</feature>
<dbReference type="STRING" id="64571.A0A1Y2GC19"/>
<dbReference type="GeneID" id="33567555"/>
<evidence type="ECO:0000256" key="10">
    <source>
        <dbReference type="RuleBase" id="RU003767"/>
    </source>
</evidence>
<dbReference type="RefSeq" id="XP_021876784.1">
    <property type="nucleotide sequence ID" value="XM_022025712.1"/>
</dbReference>
<keyword evidence="15" id="KW-1185">Reference proteome</keyword>
<dbReference type="Pfam" id="PF16211">
    <property type="entry name" value="Histone_H2A_C"/>
    <property type="match status" value="1"/>
</dbReference>
<keyword evidence="5 10" id="KW-0238">DNA-binding</keyword>
<comment type="subcellular location">
    <subcellularLocation>
        <location evidence="2">Chromosome</location>
    </subcellularLocation>
    <subcellularLocation>
        <location evidence="1 10">Nucleus</location>
    </subcellularLocation>
</comment>
<dbReference type="InterPro" id="IPR007125">
    <property type="entry name" value="H2A/H2B/H3"/>
</dbReference>
<dbReference type="GO" id="GO:0005634">
    <property type="term" value="C:nucleus"/>
    <property type="evidence" value="ECO:0007669"/>
    <property type="project" value="UniProtKB-SubCell"/>
</dbReference>
<dbReference type="GO" id="GO:0030466">
    <property type="term" value="P:silent mating-type cassette heterochromatin formation"/>
    <property type="evidence" value="ECO:0007669"/>
    <property type="project" value="EnsemblFungi"/>
</dbReference>
<comment type="function">
    <text evidence="8">Variant histone H2A which can replace H2A in some nucleosomes. Nucleosomes wrap and compact DNA into chromatin, limiting DNA accessibility to the cellular machineries which require DNA as a template. Histones thereby play a central role in transcription regulation, DNA repair, DNA replication and chromosomal stability. DNA accessibility is regulated via a complex set of post-translational modifications of histones, also called histone code, and nucleosome remodeling. This variant is enriched at promoters, it may keep them in a repressed state until the appropriate activation signal is received. Near telomeres, it may counteract gene silencing caused by the spread of heterochromatin proteins. Required for the RNA polymerase II and SPT15/TBP recruitment to the target genes. Involved in chromosome stability.</text>
</comment>
<reference evidence="14 15" key="1">
    <citation type="submission" date="2016-07" db="EMBL/GenBank/DDBJ databases">
        <title>Pervasive Adenine N6-methylation of Active Genes in Fungi.</title>
        <authorList>
            <consortium name="DOE Joint Genome Institute"/>
            <person name="Mondo S.J."/>
            <person name="Dannebaum R.O."/>
            <person name="Kuo R.C."/>
            <person name="Labutti K."/>
            <person name="Haridas S."/>
            <person name="Kuo A."/>
            <person name="Salamov A."/>
            <person name="Ahrendt S.R."/>
            <person name="Lipzen A."/>
            <person name="Sullivan W."/>
            <person name="Andreopoulos W.B."/>
            <person name="Clum A."/>
            <person name="Lindquist E."/>
            <person name="Daum C."/>
            <person name="Ramamoorthy G.K."/>
            <person name="Gryganskyi A."/>
            <person name="Culley D."/>
            <person name="Magnuson J.K."/>
            <person name="James T.Y."/>
            <person name="O'Malley M.A."/>
            <person name="Stajich J.E."/>
            <person name="Spatafora J.W."/>
            <person name="Visel A."/>
            <person name="Grigoriev I.V."/>
        </authorList>
    </citation>
    <scope>NUCLEOTIDE SEQUENCE [LARGE SCALE GENOMIC DNA]</scope>
    <source>
        <strain evidence="14 15">NRRL 3116</strain>
    </source>
</reference>
<evidence type="ECO:0000256" key="5">
    <source>
        <dbReference type="ARBA" id="ARBA00023125"/>
    </source>
</evidence>
<dbReference type="InterPro" id="IPR032454">
    <property type="entry name" value="Histone_H2A_C"/>
</dbReference>
<dbReference type="FunFam" id="1.10.20.10:FF:000005">
    <property type="entry name" value="Histone H2A"/>
    <property type="match status" value="1"/>
</dbReference>
<dbReference type="GO" id="GO:0042802">
    <property type="term" value="F:identical protein binding"/>
    <property type="evidence" value="ECO:0007669"/>
    <property type="project" value="EnsemblFungi"/>
</dbReference>
<dbReference type="GO" id="GO:0000791">
    <property type="term" value="C:euchromatin"/>
    <property type="evidence" value="ECO:0007669"/>
    <property type="project" value="EnsemblFungi"/>
</dbReference>
<evidence type="ECO:0000256" key="4">
    <source>
        <dbReference type="ARBA" id="ARBA00022454"/>
    </source>
</evidence>
<dbReference type="PRINTS" id="PR00620">
    <property type="entry name" value="HISTONEH2A"/>
</dbReference>
<dbReference type="SMART" id="SM00414">
    <property type="entry name" value="H2A"/>
    <property type="match status" value="1"/>
</dbReference>
<comment type="similarity">
    <text evidence="3 10">Belongs to the histone H2A family.</text>
</comment>
<dbReference type="GO" id="GO:0000978">
    <property type="term" value="F:RNA polymerase II cis-regulatory region sequence-specific DNA binding"/>
    <property type="evidence" value="ECO:0007669"/>
    <property type="project" value="EnsemblFungi"/>
</dbReference>